<organism evidence="6 7">
    <name type="scientific">Smittium culicis</name>
    <dbReference type="NCBI Taxonomy" id="133412"/>
    <lineage>
        <taxon>Eukaryota</taxon>
        <taxon>Fungi</taxon>
        <taxon>Fungi incertae sedis</taxon>
        <taxon>Zoopagomycota</taxon>
        <taxon>Kickxellomycotina</taxon>
        <taxon>Harpellomycetes</taxon>
        <taxon>Harpellales</taxon>
        <taxon>Legeriomycetaceae</taxon>
        <taxon>Smittium</taxon>
    </lineage>
</organism>
<comment type="caution">
    <text evidence="6">The sequence shown here is derived from an EMBL/GenBank/DDBJ whole genome shotgun (WGS) entry which is preliminary data.</text>
</comment>
<dbReference type="GO" id="GO:0005634">
    <property type="term" value="C:nucleus"/>
    <property type="evidence" value="ECO:0007669"/>
    <property type="project" value="UniProtKB-SubCell"/>
</dbReference>
<proteinExistence type="inferred from homology"/>
<evidence type="ECO:0000256" key="4">
    <source>
        <dbReference type="HAMAP-Rule" id="MF_03155"/>
    </source>
</evidence>
<keyword evidence="1 4" id="KW-0328">Glycosyltransferase</keyword>
<dbReference type="GO" id="GO:0019509">
    <property type="term" value="P:L-methionine salvage from methylthioadenosine"/>
    <property type="evidence" value="ECO:0007669"/>
    <property type="project" value="TreeGrafter"/>
</dbReference>
<comment type="function">
    <text evidence="4">Purine nucleoside phosphorylase involved in purine salvage.</text>
</comment>
<dbReference type="CDD" id="cd09010">
    <property type="entry name" value="MTAP_SsMTAPII_like_MTIP"/>
    <property type="match status" value="1"/>
</dbReference>
<keyword evidence="3 4" id="KW-0660">Purine salvage</keyword>
<accession>A0A1R1XW90</accession>
<comment type="subcellular location">
    <subcellularLocation>
        <location evidence="4">Cytoplasm</location>
    </subcellularLocation>
    <subcellularLocation>
        <location evidence="4">Nucleus</location>
    </subcellularLocation>
</comment>
<evidence type="ECO:0000256" key="1">
    <source>
        <dbReference type="ARBA" id="ARBA00022676"/>
    </source>
</evidence>
<dbReference type="EC" id="2.4.2.1" evidence="4"/>
<dbReference type="PROSITE" id="PS01240">
    <property type="entry name" value="PNP_MTAP_2"/>
    <property type="match status" value="1"/>
</dbReference>
<evidence type="ECO:0000313" key="7">
    <source>
        <dbReference type="Proteomes" id="UP000187429"/>
    </source>
</evidence>
<dbReference type="InterPro" id="IPR018099">
    <property type="entry name" value="Purine_phosphorylase-2_CS"/>
</dbReference>
<dbReference type="GO" id="GO:0005829">
    <property type="term" value="C:cytosol"/>
    <property type="evidence" value="ECO:0007669"/>
    <property type="project" value="TreeGrafter"/>
</dbReference>
<keyword evidence="4" id="KW-0539">Nucleus</keyword>
<comment type="miscellaneous">
    <text evidence="4">Although this enzyme belongs to the family of MTA phosphorylases based on sequence homology, it lacks several conserved amino acids in the substrate binding pocket that confer specificity towards MTA.</text>
</comment>
<evidence type="ECO:0000259" key="5">
    <source>
        <dbReference type="Pfam" id="PF01048"/>
    </source>
</evidence>
<evidence type="ECO:0000256" key="2">
    <source>
        <dbReference type="ARBA" id="ARBA00022679"/>
    </source>
</evidence>
<dbReference type="Pfam" id="PF01048">
    <property type="entry name" value="PNP_UDP_1"/>
    <property type="match status" value="1"/>
</dbReference>
<comment type="pathway">
    <text evidence="4">Purine metabolism; purine nucleoside salvage.</text>
</comment>
<keyword evidence="7" id="KW-1185">Reference proteome</keyword>
<gene>
    <name evidence="6" type="ORF">AYI69_g6868</name>
</gene>
<feature type="binding site" evidence="4">
    <location>
        <begin position="61"/>
        <end position="62"/>
    </location>
    <ligand>
        <name>phosphate</name>
        <dbReference type="ChEBI" id="CHEBI:43474"/>
    </ligand>
</feature>
<name>A0A1R1XW90_9FUNG</name>
<dbReference type="HAMAP" id="MF_01963">
    <property type="entry name" value="MTAP"/>
    <property type="match status" value="1"/>
</dbReference>
<dbReference type="Proteomes" id="UP000187429">
    <property type="component" value="Unassembled WGS sequence"/>
</dbReference>
<dbReference type="InterPro" id="IPR010044">
    <property type="entry name" value="MTAP"/>
</dbReference>
<comment type="caution">
    <text evidence="4">Lacks conserved residue(s) required for the propagation of feature annotation.</text>
</comment>
<feature type="binding site" evidence="4">
    <location>
        <position position="195"/>
    </location>
    <ligand>
        <name>phosphate</name>
        <dbReference type="ChEBI" id="CHEBI:43474"/>
    </ligand>
</feature>
<dbReference type="NCBIfam" id="TIGR01694">
    <property type="entry name" value="MTAP"/>
    <property type="match status" value="1"/>
</dbReference>
<evidence type="ECO:0000256" key="3">
    <source>
        <dbReference type="ARBA" id="ARBA00022726"/>
    </source>
</evidence>
<comment type="similarity">
    <text evidence="4">Belongs to the PNP/MTAP phosphorylase family. MTAP subfamily.</text>
</comment>
<protein>
    <recommendedName>
        <fullName evidence="4">Purine nucleoside phosphorylase</fullName>
        <shortName evidence="4">PNP</shortName>
        <ecNumber evidence="4">2.4.2.1</ecNumber>
    </recommendedName>
</protein>
<dbReference type="PANTHER" id="PTHR42679">
    <property type="entry name" value="S-METHYL-5'-THIOADENOSINE PHOSPHORYLASE"/>
    <property type="match status" value="1"/>
</dbReference>
<dbReference type="PANTHER" id="PTHR42679:SF2">
    <property type="entry name" value="S-METHYL-5'-THIOADENOSINE PHOSPHORYLASE"/>
    <property type="match status" value="1"/>
</dbReference>
<dbReference type="FunFam" id="3.40.50.1580:FF:000008">
    <property type="entry name" value="S-methyl-5'-thioadenosine phosphorylase"/>
    <property type="match status" value="1"/>
</dbReference>
<feature type="binding site" evidence="4">
    <location>
        <begin position="218"/>
        <end position="220"/>
    </location>
    <ligand>
        <name>substrate</name>
    </ligand>
</feature>
<dbReference type="InterPro" id="IPR000845">
    <property type="entry name" value="Nucleoside_phosphorylase_d"/>
</dbReference>
<dbReference type="UniPathway" id="UPA00606"/>
<dbReference type="GO" id="GO:0006166">
    <property type="term" value="P:purine ribonucleoside salvage"/>
    <property type="evidence" value="ECO:0007669"/>
    <property type="project" value="UniProtKB-UniRule"/>
</dbReference>
<keyword evidence="2 4" id="KW-0808">Transferase</keyword>
<sequence length="304" mass="33049">MSSNQGYNDIRFAVIGGTGLYKLDNLKHLASLDLDTPYGKPSGPVQIFETESGNKIAFLARHGETHSLLPSEVPFRANIAALKHLGVMAILAFSSVGSLQEHIAPGDFVIPDQIIDRTKGIRKDTFFGQGCVGHSSFGEPFHAGLSELLLSCSAALESSNLTSGGTLIAMEGPAFSSRAESRLYQSWGGSVINMTSVPEAKLAREAEIAYQMVCMATDYDSWRINEEPVSTATVMLQLSKNGLNAARLLKAVLPKVEQKLYNSDSNPIDFSKTGSILQNSIFMPKDLTSPEQLHNLKFMFPNEF</sequence>
<dbReference type="EMBL" id="LSSM01003176">
    <property type="protein sequence ID" value="OMJ18819.1"/>
    <property type="molecule type" value="Genomic_DNA"/>
</dbReference>
<feature type="binding site" evidence="4">
    <location>
        <position position="194"/>
    </location>
    <ligand>
        <name>substrate</name>
    </ligand>
</feature>
<dbReference type="SUPFAM" id="SSF53167">
    <property type="entry name" value="Purine and uridine phosphorylases"/>
    <property type="match status" value="1"/>
</dbReference>
<feature type="site" description="Important for substrate specificity" evidence="4">
    <location>
        <position position="176"/>
    </location>
</feature>
<feature type="site" description="Important for substrate specificity" evidence="4">
    <location>
        <position position="231"/>
    </location>
</feature>
<reference evidence="7" key="1">
    <citation type="submission" date="2017-01" db="EMBL/GenBank/DDBJ databases">
        <authorList>
            <person name="Wang Y."/>
            <person name="White M."/>
            <person name="Kvist S."/>
            <person name="Moncalvo J.-M."/>
        </authorList>
    </citation>
    <scope>NUCLEOTIDE SEQUENCE [LARGE SCALE GENOMIC DNA]</scope>
    <source>
        <strain evidence="7">ID-206-W2</strain>
    </source>
</reference>
<dbReference type="OrthoDB" id="431409at2759"/>
<comment type="subunit">
    <text evidence="4">Homotrimer.</text>
</comment>
<feature type="domain" description="Nucleoside phosphorylase" evidence="5">
    <location>
        <begin position="11"/>
        <end position="253"/>
    </location>
</feature>
<evidence type="ECO:0000313" key="6">
    <source>
        <dbReference type="EMBL" id="OMJ18819.1"/>
    </source>
</evidence>
<feature type="binding site" evidence="4">
    <location>
        <position position="18"/>
    </location>
    <ligand>
        <name>phosphate</name>
        <dbReference type="ChEBI" id="CHEBI:43474"/>
    </ligand>
</feature>
<dbReference type="InterPro" id="IPR035994">
    <property type="entry name" value="Nucleoside_phosphorylase_sf"/>
</dbReference>
<comment type="catalytic activity">
    <reaction evidence="4">
        <text>a purine D-ribonucleoside + phosphate = a purine nucleobase + alpha-D-ribose 1-phosphate</text>
        <dbReference type="Rhea" id="RHEA:19805"/>
        <dbReference type="ChEBI" id="CHEBI:26386"/>
        <dbReference type="ChEBI" id="CHEBI:43474"/>
        <dbReference type="ChEBI" id="CHEBI:57720"/>
        <dbReference type="ChEBI" id="CHEBI:142355"/>
        <dbReference type="EC" id="2.4.2.1"/>
    </reaction>
</comment>
<keyword evidence="4" id="KW-0963">Cytoplasm</keyword>
<dbReference type="Gene3D" id="3.40.50.1580">
    <property type="entry name" value="Nucleoside phosphorylase domain"/>
    <property type="match status" value="1"/>
</dbReference>
<dbReference type="AlphaFoldDB" id="A0A1R1XW90"/>
<dbReference type="GO" id="GO:0017061">
    <property type="term" value="F:S-methyl-5-thioadenosine phosphorylase activity"/>
    <property type="evidence" value="ECO:0007669"/>
    <property type="project" value="InterPro"/>
</dbReference>